<feature type="compositionally biased region" description="Basic residues" evidence="1">
    <location>
        <begin position="73"/>
        <end position="84"/>
    </location>
</feature>
<accession>A0ABV9XVR4</accession>
<gene>
    <name evidence="2" type="ORF">ACFPFM_09920</name>
</gene>
<feature type="region of interest" description="Disordered" evidence="1">
    <location>
        <begin position="61"/>
        <end position="84"/>
    </location>
</feature>
<dbReference type="Proteomes" id="UP001595833">
    <property type="component" value="Unassembled WGS sequence"/>
</dbReference>
<organism evidence="2 3">
    <name type="scientific">Saccharothrix xinjiangensis</name>
    <dbReference type="NCBI Taxonomy" id="204798"/>
    <lineage>
        <taxon>Bacteria</taxon>
        <taxon>Bacillati</taxon>
        <taxon>Actinomycetota</taxon>
        <taxon>Actinomycetes</taxon>
        <taxon>Pseudonocardiales</taxon>
        <taxon>Pseudonocardiaceae</taxon>
        <taxon>Saccharothrix</taxon>
    </lineage>
</organism>
<dbReference type="RefSeq" id="WP_344042860.1">
    <property type="nucleotide sequence ID" value="NZ_BAAAKE010000038.1"/>
</dbReference>
<evidence type="ECO:0000256" key="1">
    <source>
        <dbReference type="SAM" id="MobiDB-lite"/>
    </source>
</evidence>
<evidence type="ECO:0000313" key="2">
    <source>
        <dbReference type="EMBL" id="MFC5054073.1"/>
    </source>
</evidence>
<evidence type="ECO:0000313" key="3">
    <source>
        <dbReference type="Proteomes" id="UP001595833"/>
    </source>
</evidence>
<protein>
    <submittedName>
        <fullName evidence="2">Uncharacterized protein</fullName>
    </submittedName>
</protein>
<proteinExistence type="predicted"/>
<sequence length="97" mass="10872">MKSFRAELLKHATLDEHQLVGVFLDINELHPAVATTCQLRRSAVNKQSLILPVLFHKCPDQHKQRTGTSAGAVHRRSKPSHVVHPHRLLQICSNTAV</sequence>
<comment type="caution">
    <text evidence="2">The sequence shown here is derived from an EMBL/GenBank/DDBJ whole genome shotgun (WGS) entry which is preliminary data.</text>
</comment>
<keyword evidence="3" id="KW-1185">Reference proteome</keyword>
<dbReference type="EMBL" id="JBHSJB010000007">
    <property type="protein sequence ID" value="MFC5054073.1"/>
    <property type="molecule type" value="Genomic_DNA"/>
</dbReference>
<name>A0ABV9XVR4_9PSEU</name>
<reference evidence="3" key="1">
    <citation type="journal article" date="2019" name="Int. J. Syst. Evol. Microbiol.">
        <title>The Global Catalogue of Microorganisms (GCM) 10K type strain sequencing project: providing services to taxonomists for standard genome sequencing and annotation.</title>
        <authorList>
            <consortium name="The Broad Institute Genomics Platform"/>
            <consortium name="The Broad Institute Genome Sequencing Center for Infectious Disease"/>
            <person name="Wu L."/>
            <person name="Ma J."/>
        </authorList>
    </citation>
    <scope>NUCLEOTIDE SEQUENCE [LARGE SCALE GENOMIC DNA]</scope>
    <source>
        <strain evidence="3">KCTC 12848</strain>
    </source>
</reference>